<dbReference type="Gene3D" id="3.40.50.150">
    <property type="entry name" value="Vaccinia Virus protein VP39"/>
    <property type="match status" value="1"/>
</dbReference>
<evidence type="ECO:0000313" key="3">
    <source>
        <dbReference type="Proteomes" id="UP000433883"/>
    </source>
</evidence>
<dbReference type="PANTHER" id="PTHR43861">
    <property type="entry name" value="TRANS-ACONITATE 2-METHYLTRANSFERASE-RELATED"/>
    <property type="match status" value="1"/>
</dbReference>
<sequence>MSNSTQETQKPDHWSESAYTTAASFVPKLTTKVLQYLSPQPGDQILDLGCGDGLLTSHIATSVLPGGTVKGIDASPSFIKTATQKYTTENCTFQIQDVTTFSPKTTQDFPAGKYDKIFSNAALHWILRNPATRLGVLESAFAALTPGGKFVFEMGGHGNVAETHSALILALITLANLSPQAARDKSPWFFPDAEWMRATLSKIGFEVEISEIEYRPTEMTTTDSDGKGGLEGWVRLMDACFLEGLGKEKVDEVVELVCEGVKESVTREDGGQWLGYVRLRVVARKPAV</sequence>
<accession>A0A8H3YUN3</accession>
<proteinExistence type="predicted"/>
<dbReference type="CDD" id="cd02440">
    <property type="entry name" value="AdoMet_MTases"/>
    <property type="match status" value="1"/>
</dbReference>
<dbReference type="AlphaFoldDB" id="A0A8H3YUN3"/>
<dbReference type="PANTHER" id="PTHR43861:SF1">
    <property type="entry name" value="TRANS-ACONITATE 2-METHYLTRANSFERASE"/>
    <property type="match status" value="1"/>
</dbReference>
<dbReference type="InterPro" id="IPR025714">
    <property type="entry name" value="Methyltranfer_dom"/>
</dbReference>
<evidence type="ECO:0000313" key="2">
    <source>
        <dbReference type="EMBL" id="KAE9974214.1"/>
    </source>
</evidence>
<dbReference type="SUPFAM" id="SSF53335">
    <property type="entry name" value="S-adenosyl-L-methionine-dependent methyltransferases"/>
    <property type="match status" value="1"/>
</dbReference>
<dbReference type="EMBL" id="WNWQ01000212">
    <property type="protein sequence ID" value="KAE9974214.1"/>
    <property type="molecule type" value="Genomic_DNA"/>
</dbReference>
<dbReference type="Pfam" id="PF13847">
    <property type="entry name" value="Methyltransf_31"/>
    <property type="match status" value="1"/>
</dbReference>
<dbReference type="InterPro" id="IPR029063">
    <property type="entry name" value="SAM-dependent_MTases_sf"/>
</dbReference>
<comment type="caution">
    <text evidence="2">The sequence shown here is derived from an EMBL/GenBank/DDBJ whole genome shotgun (WGS) entry which is preliminary data.</text>
</comment>
<gene>
    <name evidence="2" type="ORF">BLS_003237</name>
</gene>
<reference evidence="2 3" key="1">
    <citation type="submission" date="2019-11" db="EMBL/GenBank/DDBJ databases">
        <title>Venturia inaequalis Genome Resource.</title>
        <authorList>
            <person name="Lichtner F.J."/>
        </authorList>
    </citation>
    <scope>NUCLEOTIDE SEQUENCE [LARGE SCALE GENOMIC DNA]</scope>
    <source>
        <strain evidence="2">Bline_iso_100314</strain>
    </source>
</reference>
<dbReference type="Proteomes" id="UP000433883">
    <property type="component" value="Unassembled WGS sequence"/>
</dbReference>
<evidence type="ECO:0000259" key="1">
    <source>
        <dbReference type="Pfam" id="PF13847"/>
    </source>
</evidence>
<organism evidence="2 3">
    <name type="scientific">Venturia inaequalis</name>
    <name type="common">Apple scab fungus</name>
    <dbReference type="NCBI Taxonomy" id="5025"/>
    <lineage>
        <taxon>Eukaryota</taxon>
        <taxon>Fungi</taxon>
        <taxon>Dikarya</taxon>
        <taxon>Ascomycota</taxon>
        <taxon>Pezizomycotina</taxon>
        <taxon>Dothideomycetes</taxon>
        <taxon>Pleosporomycetidae</taxon>
        <taxon>Venturiales</taxon>
        <taxon>Venturiaceae</taxon>
        <taxon>Venturia</taxon>
    </lineage>
</organism>
<protein>
    <recommendedName>
        <fullName evidence="1">Methyltransferase domain-containing protein</fullName>
    </recommendedName>
</protein>
<feature type="domain" description="Methyltransferase" evidence="1">
    <location>
        <begin position="41"/>
        <end position="154"/>
    </location>
</feature>
<name>A0A8H3YUN3_VENIN</name>